<keyword evidence="3" id="KW-1185">Reference proteome</keyword>
<organism evidence="2 3">
    <name type="scientific">Boletus reticuloceps</name>
    <dbReference type="NCBI Taxonomy" id="495285"/>
    <lineage>
        <taxon>Eukaryota</taxon>
        <taxon>Fungi</taxon>
        <taxon>Dikarya</taxon>
        <taxon>Basidiomycota</taxon>
        <taxon>Agaricomycotina</taxon>
        <taxon>Agaricomycetes</taxon>
        <taxon>Agaricomycetidae</taxon>
        <taxon>Boletales</taxon>
        <taxon>Boletineae</taxon>
        <taxon>Boletaceae</taxon>
        <taxon>Boletoideae</taxon>
        <taxon>Boletus</taxon>
    </lineage>
</organism>
<sequence>MIDLAKYYFRCHQVFSDLFPSKEASIDGICRDILYDVMGEFWKMGHMIEEGYWENHKDDMAVVLGIVPIEYKLSAPNARTSAERLATIKDKAAALSYKFAFLQGPHDKFGRASNFAHNCLRVACQKIFYCKGSKTFRNHNLFREAVLCMAVLYIASYIKGVLDAYKTNGTVDDKVPPSKNEEDFWQMHVKMDQVLADTYHGPKLTSMLKSWAREA</sequence>
<dbReference type="AlphaFoldDB" id="A0A8I2YJB7"/>
<accession>A0A8I2YJB7</accession>
<evidence type="ECO:0000259" key="1">
    <source>
        <dbReference type="Pfam" id="PF20149"/>
    </source>
</evidence>
<dbReference type="EMBL" id="JAGFBS010000023">
    <property type="protein sequence ID" value="KAG6373165.1"/>
    <property type="molecule type" value="Genomic_DNA"/>
</dbReference>
<protein>
    <recommendedName>
        <fullName evidence="1">DUF6532 domain-containing protein</fullName>
    </recommendedName>
</protein>
<name>A0A8I2YJB7_9AGAM</name>
<dbReference type="InterPro" id="IPR045341">
    <property type="entry name" value="DUF6532"/>
</dbReference>
<comment type="caution">
    <text evidence="2">The sequence shown here is derived from an EMBL/GenBank/DDBJ whole genome shotgun (WGS) entry which is preliminary data.</text>
</comment>
<reference evidence="2" key="1">
    <citation type="submission" date="2021-03" db="EMBL/GenBank/DDBJ databases">
        <title>Evolutionary innovations through gain and loss of genes in the ectomycorrhizal Boletales.</title>
        <authorList>
            <person name="Wu G."/>
            <person name="Miyauchi S."/>
            <person name="Morin E."/>
            <person name="Yang Z.-L."/>
            <person name="Xu J."/>
            <person name="Martin F.M."/>
        </authorList>
    </citation>
    <scope>NUCLEOTIDE SEQUENCE</scope>
    <source>
        <strain evidence="2">BR01</strain>
    </source>
</reference>
<dbReference type="OrthoDB" id="2675797at2759"/>
<dbReference type="Proteomes" id="UP000683000">
    <property type="component" value="Unassembled WGS sequence"/>
</dbReference>
<evidence type="ECO:0000313" key="3">
    <source>
        <dbReference type="Proteomes" id="UP000683000"/>
    </source>
</evidence>
<dbReference type="Pfam" id="PF20149">
    <property type="entry name" value="DUF6532"/>
    <property type="match status" value="1"/>
</dbReference>
<feature type="domain" description="DUF6532" evidence="1">
    <location>
        <begin position="5"/>
        <end position="190"/>
    </location>
</feature>
<evidence type="ECO:0000313" key="2">
    <source>
        <dbReference type="EMBL" id="KAG6373165.1"/>
    </source>
</evidence>
<gene>
    <name evidence="2" type="ORF">JVT61DRAFT_6782</name>
</gene>
<proteinExistence type="predicted"/>